<reference evidence="3" key="2">
    <citation type="submission" date="2011-01" db="EMBL/GenBank/DDBJ databases">
        <title>The complete genome of Deinococcus maricopensis DSM 21211.</title>
        <authorList>
            <consortium name="US DOE Joint Genome Institute (JGI-PGF)"/>
            <person name="Lucas S."/>
            <person name="Copeland A."/>
            <person name="Lapidus A."/>
            <person name="Goodwin L."/>
            <person name="Pitluck S."/>
            <person name="Kyrpides N."/>
            <person name="Mavromatis K."/>
            <person name="Pagani I."/>
            <person name="Ivanova N."/>
            <person name="Ovchinnikova G."/>
            <person name="Zeytun A."/>
            <person name="Detter J.C."/>
            <person name="Han C."/>
            <person name="Land M."/>
            <person name="Hauser L."/>
            <person name="Markowitz V."/>
            <person name="Cheng J.-F."/>
            <person name="Hugenholtz P."/>
            <person name="Woyke T."/>
            <person name="Wu D."/>
            <person name="Pukall R."/>
            <person name="Gehrich-Schroeter G."/>
            <person name="Brambilla E."/>
            <person name="Klenk H.-P."/>
            <person name="Eisen J.A."/>
        </authorList>
    </citation>
    <scope>NUCLEOTIDE SEQUENCE [LARGE SCALE GENOMIC DNA]</scope>
    <source>
        <strain evidence="3">DSM 21211 / LMG 22137 / NRRL B-23946 / LB-34</strain>
    </source>
</reference>
<keyword evidence="1" id="KW-0732">Signal</keyword>
<dbReference type="Proteomes" id="UP000008635">
    <property type="component" value="Chromosome"/>
</dbReference>
<feature type="chain" id="PRO_5003228503" evidence="1">
    <location>
        <begin position="20"/>
        <end position="139"/>
    </location>
</feature>
<dbReference type="EMBL" id="CP002454">
    <property type="protein sequence ID" value="ADV68233.1"/>
    <property type="molecule type" value="Genomic_DNA"/>
</dbReference>
<gene>
    <name evidence="2" type="ordered locus">Deima_2600</name>
</gene>
<dbReference type="OrthoDB" id="69966at2"/>
<evidence type="ECO:0000256" key="1">
    <source>
        <dbReference type="SAM" id="SignalP"/>
    </source>
</evidence>
<sequence length="139" mass="14450" precursor="true">MKNWMPAVLALTLGSAAFAHELVRDGQVGGLIHIEPDDAPVVGKNKVWFELTQRGGRAITAANCTCTLSVYAGSVKAGVKPLSTVKLSASGARLGATVTLPRDGAYTLLVTGTARAGATFGTFKLPFVTRTGTQDHDHG</sequence>
<accession>E8UAZ4</accession>
<keyword evidence="3" id="KW-1185">Reference proteome</keyword>
<name>E8UAZ4_DEIML</name>
<dbReference type="AlphaFoldDB" id="E8UAZ4"/>
<evidence type="ECO:0000313" key="3">
    <source>
        <dbReference type="Proteomes" id="UP000008635"/>
    </source>
</evidence>
<organism evidence="2 3">
    <name type="scientific">Deinococcus maricopensis (strain DSM 21211 / LMG 22137 / NRRL B-23946 / LB-34)</name>
    <dbReference type="NCBI Taxonomy" id="709986"/>
    <lineage>
        <taxon>Bacteria</taxon>
        <taxon>Thermotogati</taxon>
        <taxon>Deinococcota</taxon>
        <taxon>Deinococci</taxon>
        <taxon>Deinococcales</taxon>
        <taxon>Deinococcaceae</taxon>
        <taxon>Deinococcus</taxon>
    </lineage>
</organism>
<dbReference type="KEGG" id="dmr:Deima_2600"/>
<feature type="signal peptide" evidence="1">
    <location>
        <begin position="1"/>
        <end position="19"/>
    </location>
</feature>
<proteinExistence type="predicted"/>
<dbReference type="HOGENOM" id="CLU_112440_1_0_0"/>
<dbReference type="STRING" id="709986.Deima_2600"/>
<evidence type="ECO:0000313" key="2">
    <source>
        <dbReference type="EMBL" id="ADV68233.1"/>
    </source>
</evidence>
<protein>
    <submittedName>
        <fullName evidence="2">Uncharacterized protein</fullName>
    </submittedName>
</protein>
<reference evidence="2 3" key="1">
    <citation type="journal article" date="2011" name="Stand. Genomic Sci.">
        <title>Complete genome sequence of Deinococcus maricopensis type strain (LB-34).</title>
        <authorList>
            <person name="Pukall R."/>
            <person name="Zeytun A."/>
            <person name="Lucas S."/>
            <person name="Lapidus A."/>
            <person name="Hammon N."/>
            <person name="Deshpande S."/>
            <person name="Nolan M."/>
            <person name="Cheng J.F."/>
            <person name="Pitluck S."/>
            <person name="Liolios K."/>
            <person name="Pagani I."/>
            <person name="Mikhailova N."/>
            <person name="Ivanova N."/>
            <person name="Mavromatis K."/>
            <person name="Pati A."/>
            <person name="Tapia R."/>
            <person name="Han C."/>
            <person name="Goodwin L."/>
            <person name="Chen A."/>
            <person name="Palaniappan K."/>
            <person name="Land M."/>
            <person name="Hauser L."/>
            <person name="Chang Y.J."/>
            <person name="Jeffries C.D."/>
            <person name="Brambilla E.M."/>
            <person name="Rohde M."/>
            <person name="Goker M."/>
            <person name="Detter J.C."/>
            <person name="Woyke T."/>
            <person name="Bristow J."/>
            <person name="Eisen J.A."/>
            <person name="Markowitz V."/>
            <person name="Hugenholtz P."/>
            <person name="Kyrpides N.C."/>
            <person name="Klenk H.P."/>
        </authorList>
    </citation>
    <scope>NUCLEOTIDE SEQUENCE [LARGE SCALE GENOMIC DNA]</scope>
    <source>
        <strain evidence="3">DSM 21211 / LMG 22137 / NRRL B-23946 / LB-34</strain>
    </source>
</reference>
<dbReference type="RefSeq" id="WP_013557737.1">
    <property type="nucleotide sequence ID" value="NC_014958.1"/>
</dbReference>